<dbReference type="InterPro" id="IPR045032">
    <property type="entry name" value="PEL"/>
</dbReference>
<dbReference type="GO" id="GO:0005576">
    <property type="term" value="C:extracellular region"/>
    <property type="evidence" value="ECO:0007669"/>
    <property type="project" value="UniProtKB-SubCell"/>
</dbReference>
<dbReference type="OrthoDB" id="1637350at2759"/>
<comment type="similarity">
    <text evidence="1 3">Belongs to the polysaccharide lyase 1 family.</text>
</comment>
<gene>
    <name evidence="6" type="ORF">CTheo_2413</name>
</gene>
<evidence type="ECO:0000256" key="2">
    <source>
        <dbReference type="ARBA" id="ARBA00023239"/>
    </source>
</evidence>
<keyword evidence="2 3" id="KW-0456">Lyase</keyword>
<dbReference type="Proteomes" id="UP000383932">
    <property type="component" value="Unassembled WGS sequence"/>
</dbReference>
<feature type="domain" description="Pectate lyase" evidence="5">
    <location>
        <begin position="47"/>
        <end position="258"/>
    </location>
</feature>
<dbReference type="SUPFAM" id="SSF51126">
    <property type="entry name" value="Pectin lyase-like"/>
    <property type="match status" value="1"/>
</dbReference>
<dbReference type="PANTHER" id="PTHR31683:SF18">
    <property type="entry name" value="PECTATE LYASE 21-RELATED"/>
    <property type="match status" value="1"/>
</dbReference>
<evidence type="ECO:0000256" key="3">
    <source>
        <dbReference type="RuleBase" id="RU361173"/>
    </source>
</evidence>
<comment type="subcellular location">
    <subcellularLocation>
        <location evidence="3">Secreted</location>
    </subcellularLocation>
</comment>
<dbReference type="Gene3D" id="2.160.20.10">
    <property type="entry name" value="Single-stranded right-handed beta-helix, Pectin lyase-like"/>
    <property type="match status" value="1"/>
</dbReference>
<keyword evidence="7" id="KW-1185">Reference proteome</keyword>
<evidence type="ECO:0000256" key="1">
    <source>
        <dbReference type="ARBA" id="ARBA00010980"/>
    </source>
</evidence>
<dbReference type="GO" id="GO:0030570">
    <property type="term" value="F:pectate lyase activity"/>
    <property type="evidence" value="ECO:0007669"/>
    <property type="project" value="InterPro"/>
</dbReference>
<keyword evidence="3" id="KW-0964">Secreted</keyword>
<dbReference type="InterPro" id="IPR011050">
    <property type="entry name" value="Pectin_lyase_fold/virulence"/>
</dbReference>
<evidence type="ECO:0000313" key="6">
    <source>
        <dbReference type="EMBL" id="KAB5594197.1"/>
    </source>
</evidence>
<dbReference type="Pfam" id="PF00544">
    <property type="entry name" value="Pectate_lyase_4"/>
    <property type="match status" value="1"/>
</dbReference>
<keyword evidence="4" id="KW-0732">Signal</keyword>
<dbReference type="PANTHER" id="PTHR31683">
    <property type="entry name" value="PECTATE LYASE 18-RELATED"/>
    <property type="match status" value="1"/>
</dbReference>
<feature type="chain" id="PRO_5024288205" description="Pectate lyase domain-containing protein" evidence="4">
    <location>
        <begin position="19"/>
        <end position="315"/>
    </location>
</feature>
<sequence length="315" mass="33365">MKFTTVFAVAFGLGAVSANPLIQKRASTSDAAQIGYATLSGGTTGGGSATPVTVTTLDELKAAVTGSTAKVVIISGSITGNEVVKVGSNTSVLGKSGATLNGVGLRVLDVSNVIIRNVKINKVLAEAGDAIGVQASNRVWVDSVELWSDRDHDKDYYDGLLDITHGCYAVTVTNSYLHDHWKSSLVGHSDNNEAEDVAIQVTFAFNKWYNLNSRTPSFRFGHGHIYNNYFLSNNDGINTRVGAELLVQNNVWENCDKALYSTDSGYANASGNDFGGASNTALTTDWADVGYSYTLMAASSVKDYVNSNAGALLSF</sequence>
<keyword evidence="3" id="KW-0119">Carbohydrate metabolism</keyword>
<dbReference type="InterPro" id="IPR012334">
    <property type="entry name" value="Pectin_lyas_fold"/>
</dbReference>
<dbReference type="GO" id="GO:0000272">
    <property type="term" value="P:polysaccharide catabolic process"/>
    <property type="evidence" value="ECO:0007669"/>
    <property type="project" value="UniProtKB-KW"/>
</dbReference>
<reference evidence="6 7" key="1">
    <citation type="journal article" date="2019" name="Fungal Biol. Biotechnol.">
        <title>Draft genome sequence of fastidious pathogen Ceratobasidium theobromae, which causes vascular-streak dieback in Theobroma cacao.</title>
        <authorList>
            <person name="Ali S.S."/>
            <person name="Asman A."/>
            <person name="Shao J."/>
            <person name="Firmansyah A.P."/>
            <person name="Susilo A.W."/>
            <person name="Rosmana A."/>
            <person name="McMahon P."/>
            <person name="Junaid M."/>
            <person name="Guest D."/>
            <person name="Kheng T.Y."/>
            <person name="Meinhardt L.W."/>
            <person name="Bailey B.A."/>
        </authorList>
    </citation>
    <scope>NUCLEOTIDE SEQUENCE [LARGE SCALE GENOMIC DNA]</scope>
    <source>
        <strain evidence="6 7">CT2</strain>
    </source>
</reference>
<evidence type="ECO:0000256" key="4">
    <source>
        <dbReference type="SAM" id="SignalP"/>
    </source>
</evidence>
<evidence type="ECO:0000259" key="5">
    <source>
        <dbReference type="SMART" id="SM00656"/>
    </source>
</evidence>
<dbReference type="SMART" id="SM00656">
    <property type="entry name" value="Amb_all"/>
    <property type="match status" value="1"/>
</dbReference>
<protein>
    <recommendedName>
        <fullName evidence="5">Pectate lyase domain-containing protein</fullName>
    </recommendedName>
</protein>
<proteinExistence type="inferred from homology"/>
<organism evidence="6 7">
    <name type="scientific">Ceratobasidium theobromae</name>
    <dbReference type="NCBI Taxonomy" id="1582974"/>
    <lineage>
        <taxon>Eukaryota</taxon>
        <taxon>Fungi</taxon>
        <taxon>Dikarya</taxon>
        <taxon>Basidiomycota</taxon>
        <taxon>Agaricomycotina</taxon>
        <taxon>Agaricomycetes</taxon>
        <taxon>Cantharellales</taxon>
        <taxon>Ceratobasidiaceae</taxon>
        <taxon>Ceratobasidium</taxon>
    </lineage>
</organism>
<feature type="signal peptide" evidence="4">
    <location>
        <begin position="1"/>
        <end position="18"/>
    </location>
</feature>
<evidence type="ECO:0000313" key="7">
    <source>
        <dbReference type="Proteomes" id="UP000383932"/>
    </source>
</evidence>
<name>A0A5N5QSI9_9AGAM</name>
<keyword evidence="3" id="KW-0624">Polysaccharide degradation</keyword>
<comment type="caution">
    <text evidence="6">The sequence shown here is derived from an EMBL/GenBank/DDBJ whole genome shotgun (WGS) entry which is preliminary data.</text>
</comment>
<dbReference type="InterPro" id="IPR002022">
    <property type="entry name" value="Pec_lyase"/>
</dbReference>
<dbReference type="AlphaFoldDB" id="A0A5N5QSI9"/>
<dbReference type="EMBL" id="SSOP01000024">
    <property type="protein sequence ID" value="KAB5594197.1"/>
    <property type="molecule type" value="Genomic_DNA"/>
</dbReference>
<accession>A0A5N5QSI9</accession>